<dbReference type="InterPro" id="IPR042257">
    <property type="entry name" value="DGOK_C"/>
</dbReference>
<dbReference type="EMBL" id="DVFJ01000033">
    <property type="protein sequence ID" value="HIQ72356.1"/>
    <property type="molecule type" value="Genomic_DNA"/>
</dbReference>
<dbReference type="SUPFAM" id="SSF53067">
    <property type="entry name" value="Actin-like ATPase domain"/>
    <property type="match status" value="1"/>
</dbReference>
<dbReference type="InterPro" id="IPR042258">
    <property type="entry name" value="DGOK_N"/>
</dbReference>
<dbReference type="AlphaFoldDB" id="A0A9D0ZAR0"/>
<sequence length="322" mass="33094">MNGLIIDAGTTNARVTLIDGEGRIRLQERRAAGARDAAVSGGPAALARALRDAIGAILARAGLTAADVDACAAYGMITSNVGLCEVPHITAPAGPDALRAGIVRRTLPQIAPFPIDFLPGVRNAPGGDMDMMRGEETEAVGLYSLLRPGRRCVFVLPGSHDKFVAMGAQGEILGCMTALTGELLDALTHHTILADAVGGRFVSVDGYDPARMRQGLEAALAAGLGRAAFAGRTLRTLGGLSAADAANYLLGAALSQDVLALRAFSLYHPGDPLYVCGKPPVQQALCDALRAAGLDAVQGVDGALGREMGVRGARIIHGGMSR</sequence>
<dbReference type="Gene3D" id="3.30.420.310">
    <property type="entry name" value="2-keto-3-deoxy-galactonokinase, C-terminal domain"/>
    <property type="match status" value="1"/>
</dbReference>
<comment type="caution">
    <text evidence="1">The sequence shown here is derived from an EMBL/GenBank/DDBJ whole genome shotgun (WGS) entry which is preliminary data.</text>
</comment>
<dbReference type="GO" id="GO:0008671">
    <property type="term" value="F:2-dehydro-3-deoxygalactonokinase activity"/>
    <property type="evidence" value="ECO:0007669"/>
    <property type="project" value="InterPro"/>
</dbReference>
<dbReference type="InterPro" id="IPR007729">
    <property type="entry name" value="DGOK"/>
</dbReference>
<accession>A0A9D0ZAR0</accession>
<evidence type="ECO:0000313" key="1">
    <source>
        <dbReference type="EMBL" id="HIQ72356.1"/>
    </source>
</evidence>
<organism evidence="1 2">
    <name type="scientific">Candidatus Onthenecus intestinigallinarum</name>
    <dbReference type="NCBI Taxonomy" id="2840875"/>
    <lineage>
        <taxon>Bacteria</taxon>
        <taxon>Bacillati</taxon>
        <taxon>Bacillota</taxon>
        <taxon>Clostridia</taxon>
        <taxon>Eubacteriales</taxon>
        <taxon>Candidatus Onthenecus</taxon>
    </lineage>
</organism>
<dbReference type="Proteomes" id="UP000886887">
    <property type="component" value="Unassembled WGS sequence"/>
</dbReference>
<dbReference type="Gene3D" id="3.30.420.300">
    <property type="entry name" value="2-keto-3-deoxy-galactonokinase, substrate binding domain"/>
    <property type="match status" value="1"/>
</dbReference>
<protein>
    <submittedName>
        <fullName evidence="1">2-dehydro-3-deoxygalactonokinase</fullName>
    </submittedName>
</protein>
<gene>
    <name evidence="1" type="ORF">IAB73_09140</name>
</gene>
<dbReference type="InterPro" id="IPR043129">
    <property type="entry name" value="ATPase_NBD"/>
</dbReference>
<dbReference type="GO" id="GO:0034194">
    <property type="term" value="P:D-galactonate catabolic process"/>
    <property type="evidence" value="ECO:0007669"/>
    <property type="project" value="InterPro"/>
</dbReference>
<evidence type="ECO:0000313" key="2">
    <source>
        <dbReference type="Proteomes" id="UP000886887"/>
    </source>
</evidence>
<reference evidence="1" key="2">
    <citation type="journal article" date="2021" name="PeerJ">
        <title>Extensive microbial diversity within the chicken gut microbiome revealed by metagenomics and culture.</title>
        <authorList>
            <person name="Gilroy R."/>
            <person name="Ravi A."/>
            <person name="Getino M."/>
            <person name="Pursley I."/>
            <person name="Horton D.L."/>
            <person name="Alikhan N.F."/>
            <person name="Baker D."/>
            <person name="Gharbi K."/>
            <person name="Hall N."/>
            <person name="Watson M."/>
            <person name="Adriaenssens E.M."/>
            <person name="Foster-Nyarko E."/>
            <person name="Jarju S."/>
            <person name="Secka A."/>
            <person name="Antonio M."/>
            <person name="Oren A."/>
            <person name="Chaudhuri R.R."/>
            <person name="La Ragione R."/>
            <person name="Hildebrand F."/>
            <person name="Pallen M.J."/>
        </authorList>
    </citation>
    <scope>NUCLEOTIDE SEQUENCE</scope>
    <source>
        <strain evidence="1">ChiSxjej2B14-6234</strain>
    </source>
</reference>
<reference evidence="1" key="1">
    <citation type="submission" date="2020-10" db="EMBL/GenBank/DDBJ databases">
        <authorList>
            <person name="Gilroy R."/>
        </authorList>
    </citation>
    <scope>NUCLEOTIDE SEQUENCE</scope>
    <source>
        <strain evidence="1">ChiSxjej2B14-6234</strain>
    </source>
</reference>
<name>A0A9D0ZAR0_9FIRM</name>
<dbReference type="Pfam" id="PF05035">
    <property type="entry name" value="DGOK"/>
    <property type="match status" value="1"/>
</dbReference>
<proteinExistence type="predicted"/>